<dbReference type="STRING" id="569857.TP70_07090"/>
<reference evidence="1 3" key="1">
    <citation type="submission" date="2015-01" db="EMBL/GenBank/DDBJ databases">
        <authorList>
            <person name="Guo J."/>
        </authorList>
    </citation>
    <scope>NUCLEOTIDE SEQUENCE [LARGE SCALE GENOMIC DNA]</scope>
    <source>
        <strain evidence="1 3">DSM 22147</strain>
    </source>
</reference>
<dbReference type="RefSeq" id="WP_044360607.1">
    <property type="nucleotide sequence ID" value="NZ_JXWY01000042.1"/>
</dbReference>
<dbReference type="EMBL" id="UHDT01000001">
    <property type="protein sequence ID" value="SUM57908.1"/>
    <property type="molecule type" value="Genomic_DNA"/>
</dbReference>
<keyword evidence="3" id="KW-1185">Reference proteome</keyword>
<evidence type="ECO:0000313" key="4">
    <source>
        <dbReference type="Proteomes" id="UP000254100"/>
    </source>
</evidence>
<dbReference type="InterPro" id="IPR046257">
    <property type="entry name" value="DUF6290"/>
</dbReference>
<dbReference type="EMBL" id="JXWY01000042">
    <property type="protein sequence ID" value="KIX90454.1"/>
    <property type="molecule type" value="Genomic_DNA"/>
</dbReference>
<dbReference type="OrthoDB" id="1691100at2"/>
<accession>A0A0D6XNT5</accession>
<dbReference type="AlphaFoldDB" id="A0A0D6XNT5"/>
<reference evidence="2 4" key="2">
    <citation type="submission" date="2018-06" db="EMBL/GenBank/DDBJ databases">
        <authorList>
            <consortium name="Pathogen Informatics"/>
            <person name="Doyle S."/>
        </authorList>
    </citation>
    <scope>NUCLEOTIDE SEQUENCE [LARGE SCALE GENOMIC DNA]</scope>
    <source>
        <strain evidence="2 4">NCTC13832</strain>
    </source>
</reference>
<name>A0A0D6XNT5_9STAP</name>
<organism evidence="2 4">
    <name type="scientific">Staphylococcus microti</name>
    <dbReference type="NCBI Taxonomy" id="569857"/>
    <lineage>
        <taxon>Bacteria</taxon>
        <taxon>Bacillati</taxon>
        <taxon>Bacillota</taxon>
        <taxon>Bacilli</taxon>
        <taxon>Bacillales</taxon>
        <taxon>Staphylococcaceae</taxon>
        <taxon>Staphylococcus</taxon>
    </lineage>
</organism>
<sequence>MTTITVRLNESEEALFNGYSEISGQSISTLLKKALTKQMEDEYDLKAYKEAYEIYQKDTQTLSHADFKKELGF</sequence>
<gene>
    <name evidence="2" type="ORF">NCTC13832_01638</name>
    <name evidence="1" type="ORF">TP70_07090</name>
</gene>
<dbReference type="Pfam" id="PF19807">
    <property type="entry name" value="DUF6290"/>
    <property type="match status" value="1"/>
</dbReference>
<evidence type="ECO:0000313" key="2">
    <source>
        <dbReference type="EMBL" id="SUM57908.1"/>
    </source>
</evidence>
<evidence type="ECO:0000313" key="1">
    <source>
        <dbReference type="EMBL" id="KIX90454.1"/>
    </source>
</evidence>
<protein>
    <submittedName>
        <fullName evidence="1">Translation repressor RelB</fullName>
    </submittedName>
</protein>
<dbReference type="Proteomes" id="UP000254100">
    <property type="component" value="Unassembled WGS sequence"/>
</dbReference>
<dbReference type="NCBIfam" id="NF046040">
    <property type="entry name" value="RelB_antitoxin"/>
    <property type="match status" value="1"/>
</dbReference>
<evidence type="ECO:0000313" key="3">
    <source>
        <dbReference type="Proteomes" id="UP000032366"/>
    </source>
</evidence>
<proteinExistence type="predicted"/>
<dbReference type="Proteomes" id="UP000032366">
    <property type="component" value="Unassembled WGS sequence"/>
</dbReference>